<protein>
    <recommendedName>
        <fullName evidence="11">Tetratricopeptide repeat protein</fullName>
    </recommendedName>
</protein>
<dbReference type="RefSeq" id="WP_186959516.1">
    <property type="nucleotide sequence ID" value="NZ_JACOOI010000011.1"/>
</dbReference>
<dbReference type="EMBL" id="JACOOI010000011">
    <property type="protein sequence ID" value="MBC5643542.1"/>
    <property type="molecule type" value="Genomic_DNA"/>
</dbReference>
<evidence type="ECO:0000256" key="6">
    <source>
        <dbReference type="PROSITE-ProRule" id="PRU00339"/>
    </source>
</evidence>
<keyword evidence="8" id="KW-0472">Membrane</keyword>
<feature type="repeat" description="TPR" evidence="6">
    <location>
        <begin position="18"/>
        <end position="51"/>
    </location>
</feature>
<evidence type="ECO:0000256" key="8">
    <source>
        <dbReference type="SAM" id="Phobius"/>
    </source>
</evidence>
<keyword evidence="10" id="KW-1185">Reference proteome</keyword>
<keyword evidence="8" id="KW-0812">Transmembrane</keyword>
<keyword evidence="8" id="KW-1133">Transmembrane helix</keyword>
<evidence type="ECO:0000256" key="4">
    <source>
        <dbReference type="ARBA" id="ARBA00022803"/>
    </source>
</evidence>
<comment type="similarity">
    <text evidence="5">Belongs to the Rap family.</text>
</comment>
<keyword evidence="7" id="KW-0175">Coiled coil</keyword>
<feature type="transmembrane region" description="Helical" evidence="8">
    <location>
        <begin position="281"/>
        <end position="303"/>
    </location>
</feature>
<dbReference type="SUPFAM" id="SSF48452">
    <property type="entry name" value="TPR-like"/>
    <property type="match status" value="2"/>
</dbReference>
<dbReference type="InterPro" id="IPR011990">
    <property type="entry name" value="TPR-like_helical_dom_sf"/>
</dbReference>
<sequence>MRKIVHFYDSFGDKEKLMEAYYYLGSIYRDIKDIPQAITAFQQAVDAGRNSQQYLILAQIHTQMGTLFAYQSLYEDALKVYKKSYIYYLKQKDELGLIYALRNQGRMYESMSQPDSTIHYYQEAYEKALNFNDQKVINSISKEFGNVYLDLGKPSQAMKLFYSIPEQKDDAIYLYGLGSAYLLTNQFDSTQYYYLEALKEGKKNQNIYLISSIYKALATIEAQKSYYSSAFNYVQKSLDLEDSIKKTTRTEAIGKIQSLYNYRHTEHENQQLLLKNKETQIYIYLLIIALLLIVGITALYINYTKKQKRIAKEQTNRLDQQKKEQHKYSQECLQKNRKKIIEIKKMLQQANEEKEKKSCYQIQAQKKLQKIPTLKSQLTLFEKKLLEAQKEILILSNNLIEAKKYEALILKNTFENSSIYKRFHEASCEDNSTKINKEDWDILRHEIDKAYNNFTDRIKTLYPPITEQELHICYLIKTNITPTGMAEILCLSTSAISNGRARMYKKIYKTDGRGELLDKLILDF</sequence>
<comment type="subcellular location">
    <subcellularLocation>
        <location evidence="1">Cytoplasm</location>
    </subcellularLocation>
</comment>
<evidence type="ECO:0000256" key="1">
    <source>
        <dbReference type="ARBA" id="ARBA00004496"/>
    </source>
</evidence>
<keyword evidence="2" id="KW-0963">Cytoplasm</keyword>
<dbReference type="PANTHER" id="PTHR46630:SF1">
    <property type="entry name" value="TETRATRICOPEPTIDE REPEAT PROTEIN 29"/>
    <property type="match status" value="1"/>
</dbReference>
<dbReference type="InterPro" id="IPR051476">
    <property type="entry name" value="Bac_ResReg_Asp_Phosphatase"/>
</dbReference>
<dbReference type="Gene3D" id="1.25.40.10">
    <property type="entry name" value="Tetratricopeptide repeat domain"/>
    <property type="match status" value="2"/>
</dbReference>
<evidence type="ECO:0000313" key="9">
    <source>
        <dbReference type="EMBL" id="MBC5643542.1"/>
    </source>
</evidence>
<keyword evidence="3" id="KW-0677">Repeat</keyword>
<evidence type="ECO:0000256" key="5">
    <source>
        <dbReference type="ARBA" id="ARBA00038253"/>
    </source>
</evidence>
<name>A0ABR7E1B4_9BACT</name>
<proteinExistence type="inferred from homology"/>
<evidence type="ECO:0000313" key="10">
    <source>
        <dbReference type="Proteomes" id="UP000644010"/>
    </source>
</evidence>
<dbReference type="InterPro" id="IPR019734">
    <property type="entry name" value="TPR_rpt"/>
</dbReference>
<accession>A0ABR7E1B4</accession>
<evidence type="ECO:0000256" key="3">
    <source>
        <dbReference type="ARBA" id="ARBA00022737"/>
    </source>
</evidence>
<comment type="caution">
    <text evidence="9">The sequence shown here is derived from an EMBL/GenBank/DDBJ whole genome shotgun (WGS) entry which is preliminary data.</text>
</comment>
<evidence type="ECO:0008006" key="11">
    <source>
        <dbReference type="Google" id="ProtNLM"/>
    </source>
</evidence>
<dbReference type="SMART" id="SM00028">
    <property type="entry name" value="TPR"/>
    <property type="match status" value="5"/>
</dbReference>
<dbReference type="Proteomes" id="UP000644010">
    <property type="component" value="Unassembled WGS sequence"/>
</dbReference>
<keyword evidence="4 6" id="KW-0802">TPR repeat</keyword>
<dbReference type="PANTHER" id="PTHR46630">
    <property type="entry name" value="TETRATRICOPEPTIDE REPEAT PROTEIN 29"/>
    <property type="match status" value="1"/>
</dbReference>
<evidence type="ECO:0000256" key="2">
    <source>
        <dbReference type="ARBA" id="ARBA00022490"/>
    </source>
</evidence>
<reference evidence="9 10" key="1">
    <citation type="submission" date="2020-08" db="EMBL/GenBank/DDBJ databases">
        <title>Genome public.</title>
        <authorList>
            <person name="Liu C."/>
            <person name="Sun Q."/>
        </authorList>
    </citation>
    <scope>NUCLEOTIDE SEQUENCE [LARGE SCALE GENOMIC DNA]</scope>
    <source>
        <strain evidence="9 10">BX2</strain>
    </source>
</reference>
<dbReference type="PROSITE" id="PS50005">
    <property type="entry name" value="TPR"/>
    <property type="match status" value="1"/>
</dbReference>
<organism evidence="9 10">
    <name type="scientific">Parabacteroides segnis</name>
    <dbReference type="NCBI Taxonomy" id="2763058"/>
    <lineage>
        <taxon>Bacteria</taxon>
        <taxon>Pseudomonadati</taxon>
        <taxon>Bacteroidota</taxon>
        <taxon>Bacteroidia</taxon>
        <taxon>Bacteroidales</taxon>
        <taxon>Tannerellaceae</taxon>
        <taxon>Parabacteroides</taxon>
    </lineage>
</organism>
<feature type="coiled-coil region" evidence="7">
    <location>
        <begin position="304"/>
        <end position="363"/>
    </location>
</feature>
<evidence type="ECO:0000256" key="7">
    <source>
        <dbReference type="SAM" id="Coils"/>
    </source>
</evidence>
<gene>
    <name evidence="9" type="ORF">H8S77_11650</name>
</gene>